<feature type="non-terminal residue" evidence="2">
    <location>
        <position position="1"/>
    </location>
</feature>
<sequence length="30" mass="3266">RVNVVQEASLIGYISAVLVFLQTFLCIVIG</sequence>
<proteinExistence type="predicted"/>
<dbReference type="AlphaFoldDB" id="X1HZI2"/>
<accession>X1HZI2</accession>
<feature type="transmembrane region" description="Helical" evidence="1">
    <location>
        <begin position="12"/>
        <end position="29"/>
    </location>
</feature>
<gene>
    <name evidence="2" type="ORF">S03H2_29720</name>
</gene>
<evidence type="ECO:0000256" key="1">
    <source>
        <dbReference type="SAM" id="Phobius"/>
    </source>
</evidence>
<organism evidence="2">
    <name type="scientific">marine sediment metagenome</name>
    <dbReference type="NCBI Taxonomy" id="412755"/>
    <lineage>
        <taxon>unclassified sequences</taxon>
        <taxon>metagenomes</taxon>
        <taxon>ecological metagenomes</taxon>
    </lineage>
</organism>
<keyword evidence="1" id="KW-0472">Membrane</keyword>
<protein>
    <submittedName>
        <fullName evidence="2">Uncharacterized protein</fullName>
    </submittedName>
</protein>
<evidence type="ECO:0000313" key="2">
    <source>
        <dbReference type="EMBL" id="GAH50723.1"/>
    </source>
</evidence>
<dbReference type="EMBL" id="BARU01017952">
    <property type="protein sequence ID" value="GAH50723.1"/>
    <property type="molecule type" value="Genomic_DNA"/>
</dbReference>
<reference evidence="2" key="1">
    <citation type="journal article" date="2014" name="Front. Microbiol.">
        <title>High frequency of phylogenetically diverse reductive dehalogenase-homologous genes in deep subseafloor sedimentary metagenomes.</title>
        <authorList>
            <person name="Kawai M."/>
            <person name="Futagami T."/>
            <person name="Toyoda A."/>
            <person name="Takaki Y."/>
            <person name="Nishi S."/>
            <person name="Hori S."/>
            <person name="Arai W."/>
            <person name="Tsubouchi T."/>
            <person name="Morono Y."/>
            <person name="Uchiyama I."/>
            <person name="Ito T."/>
            <person name="Fujiyama A."/>
            <person name="Inagaki F."/>
            <person name="Takami H."/>
        </authorList>
    </citation>
    <scope>NUCLEOTIDE SEQUENCE</scope>
    <source>
        <strain evidence="2">Expedition CK06-06</strain>
    </source>
</reference>
<comment type="caution">
    <text evidence="2">The sequence shown here is derived from an EMBL/GenBank/DDBJ whole genome shotgun (WGS) entry which is preliminary data.</text>
</comment>
<keyword evidence="1" id="KW-0812">Transmembrane</keyword>
<name>X1HZI2_9ZZZZ</name>
<keyword evidence="1" id="KW-1133">Transmembrane helix</keyword>